<dbReference type="InterPro" id="IPR005913">
    <property type="entry name" value="dTDP_dehydrorham_reduct"/>
</dbReference>
<keyword evidence="2" id="KW-0521">NADP</keyword>
<evidence type="ECO:0000256" key="2">
    <source>
        <dbReference type="RuleBase" id="RU364082"/>
    </source>
</evidence>
<keyword evidence="2 4" id="KW-0560">Oxidoreductase</keyword>
<dbReference type="EC" id="1.1.1.133" evidence="2"/>
<protein>
    <recommendedName>
        <fullName evidence="2">dTDP-4-dehydrorhamnose reductase</fullName>
        <ecNumber evidence="2">1.1.1.133</ecNumber>
    </recommendedName>
</protein>
<dbReference type="UniPathway" id="UPA00124"/>
<comment type="similarity">
    <text evidence="1 2">Belongs to the dTDP-4-dehydrorhamnose reductase family.</text>
</comment>
<dbReference type="InterPro" id="IPR036291">
    <property type="entry name" value="NAD(P)-bd_dom_sf"/>
</dbReference>
<sequence>MRVLITGGNGQLAKAFKKFFEFKGIDFKAFSREELDISCLDAIISVIKDYQPDVILNCAAYNLVDQAEENFSQAFAVNAIGPYNLALAVENTNTFLLHFSTDYVFDGKKGNPYTEEDKPSPINKYGLSKWLGEFAISKVSESYLVFRVSWLFGEGKQNFLSKVLNWIESNEMLHIAYDEFSVPTYTETVAEISWLAYEKGLRGLYHLTSRGYCSRLELTKFFLEKIGIVRRIIPIPASSFNLQAKRPFFSVLDSSKLEKALDIKLPHWM</sequence>
<dbReference type="Proteomes" id="UP000886014">
    <property type="component" value="Unassembled WGS sequence"/>
</dbReference>
<dbReference type="GO" id="GO:0005829">
    <property type="term" value="C:cytosol"/>
    <property type="evidence" value="ECO:0007669"/>
    <property type="project" value="TreeGrafter"/>
</dbReference>
<dbReference type="Gene3D" id="3.40.50.720">
    <property type="entry name" value="NAD(P)-binding Rossmann-like Domain"/>
    <property type="match status" value="1"/>
</dbReference>
<feature type="domain" description="RmlD-like substrate binding" evidence="3">
    <location>
        <begin position="1"/>
        <end position="268"/>
    </location>
</feature>
<dbReference type="AlphaFoldDB" id="A0A7C5M4U6"/>
<dbReference type="GO" id="GO:0008831">
    <property type="term" value="F:dTDP-4-dehydrorhamnose reductase activity"/>
    <property type="evidence" value="ECO:0007669"/>
    <property type="project" value="UniProtKB-EC"/>
</dbReference>
<comment type="pathway">
    <text evidence="2">Carbohydrate biosynthesis; dTDP-L-rhamnose biosynthesis.</text>
</comment>
<feature type="non-terminal residue" evidence="4">
    <location>
        <position position="269"/>
    </location>
</feature>
<dbReference type="SUPFAM" id="SSF51735">
    <property type="entry name" value="NAD(P)-binding Rossmann-fold domains"/>
    <property type="match status" value="1"/>
</dbReference>
<dbReference type="GO" id="GO:0019305">
    <property type="term" value="P:dTDP-rhamnose biosynthetic process"/>
    <property type="evidence" value="ECO:0007669"/>
    <property type="project" value="UniProtKB-UniPathway"/>
</dbReference>
<dbReference type="NCBIfam" id="TIGR01214">
    <property type="entry name" value="rmlD"/>
    <property type="match status" value="1"/>
</dbReference>
<proteinExistence type="inferred from homology"/>
<name>A0A7C5M4U6_UNCW3</name>
<dbReference type="CDD" id="cd05254">
    <property type="entry name" value="dTDP_HR_like_SDR_e"/>
    <property type="match status" value="1"/>
</dbReference>
<comment type="caution">
    <text evidence="4">The sequence shown here is derived from an EMBL/GenBank/DDBJ whole genome shotgun (WGS) entry which is preliminary data.</text>
</comment>
<dbReference type="Gene3D" id="3.90.25.10">
    <property type="entry name" value="UDP-galactose 4-epimerase, domain 1"/>
    <property type="match status" value="1"/>
</dbReference>
<reference evidence="4" key="1">
    <citation type="journal article" date="2020" name="mSystems">
        <title>Genome- and Community-Level Interaction Insights into Carbon Utilization and Element Cycling Functions of Hydrothermarchaeota in Hydrothermal Sediment.</title>
        <authorList>
            <person name="Zhou Z."/>
            <person name="Liu Y."/>
            <person name="Xu W."/>
            <person name="Pan J."/>
            <person name="Luo Z.H."/>
            <person name="Li M."/>
        </authorList>
    </citation>
    <scope>NUCLEOTIDE SEQUENCE [LARGE SCALE GENOMIC DNA]</scope>
    <source>
        <strain evidence="4">HyVt-94</strain>
    </source>
</reference>
<accession>A0A7C5M4U6</accession>
<dbReference type="PANTHER" id="PTHR10491:SF4">
    <property type="entry name" value="METHIONINE ADENOSYLTRANSFERASE 2 SUBUNIT BETA"/>
    <property type="match status" value="1"/>
</dbReference>
<comment type="function">
    <text evidence="2">Catalyzes the reduction of dTDP-6-deoxy-L-lyxo-4-hexulose to yield dTDP-L-rhamnose.</text>
</comment>
<evidence type="ECO:0000259" key="3">
    <source>
        <dbReference type="Pfam" id="PF04321"/>
    </source>
</evidence>
<dbReference type="EMBL" id="DRTV01000262">
    <property type="protein sequence ID" value="HHF58513.1"/>
    <property type="molecule type" value="Genomic_DNA"/>
</dbReference>
<dbReference type="Pfam" id="PF04321">
    <property type="entry name" value="RmlD_sub_bind"/>
    <property type="match status" value="1"/>
</dbReference>
<evidence type="ECO:0000313" key="4">
    <source>
        <dbReference type="EMBL" id="HHF58513.1"/>
    </source>
</evidence>
<gene>
    <name evidence="4" type="primary">rfbD</name>
    <name evidence="4" type="ORF">ENL41_03715</name>
</gene>
<dbReference type="PANTHER" id="PTHR10491">
    <property type="entry name" value="DTDP-4-DEHYDRORHAMNOSE REDUCTASE"/>
    <property type="match status" value="1"/>
</dbReference>
<dbReference type="InterPro" id="IPR029903">
    <property type="entry name" value="RmlD-like-bd"/>
</dbReference>
<organism evidence="4">
    <name type="scientific">candidate division WOR-3 bacterium</name>
    <dbReference type="NCBI Taxonomy" id="2052148"/>
    <lineage>
        <taxon>Bacteria</taxon>
        <taxon>Bacteria division WOR-3</taxon>
    </lineage>
</organism>
<evidence type="ECO:0000256" key="1">
    <source>
        <dbReference type="ARBA" id="ARBA00010944"/>
    </source>
</evidence>